<dbReference type="PATRIC" id="fig|1423744.4.peg.1051"/>
<dbReference type="GO" id="GO:0005524">
    <property type="term" value="F:ATP binding"/>
    <property type="evidence" value="ECO:0007669"/>
    <property type="project" value="UniProtKB-KW"/>
</dbReference>
<dbReference type="Proteomes" id="UP000051378">
    <property type="component" value="Unassembled WGS sequence"/>
</dbReference>
<dbReference type="SUPFAM" id="SSF52540">
    <property type="entry name" value="P-loop containing nucleoside triphosphate hydrolases"/>
    <property type="match status" value="1"/>
</dbReference>
<reference evidence="5 6" key="1">
    <citation type="journal article" date="2015" name="Genome Announc.">
        <title>Expanding the biotechnology potential of lactobacilli through comparative genomics of 213 strains and associated genera.</title>
        <authorList>
            <person name="Sun Z."/>
            <person name="Harris H.M."/>
            <person name="McCann A."/>
            <person name="Guo C."/>
            <person name="Argimon S."/>
            <person name="Zhang W."/>
            <person name="Yang X."/>
            <person name="Jeffery I.B."/>
            <person name="Cooney J.C."/>
            <person name="Kagawa T.F."/>
            <person name="Liu W."/>
            <person name="Song Y."/>
            <person name="Salvetti E."/>
            <person name="Wrobel A."/>
            <person name="Rasinkangas P."/>
            <person name="Parkhill J."/>
            <person name="Rea M.C."/>
            <person name="O'Sullivan O."/>
            <person name="Ritari J."/>
            <person name="Douillard F.P."/>
            <person name="Paul Ross R."/>
            <person name="Yang R."/>
            <person name="Briner A.E."/>
            <person name="Felis G.E."/>
            <person name="de Vos W.M."/>
            <person name="Barrangou R."/>
            <person name="Klaenhammer T.R."/>
            <person name="Caufield P.W."/>
            <person name="Cui Y."/>
            <person name="Zhang H."/>
            <person name="O'Toole P.W."/>
        </authorList>
    </citation>
    <scope>NUCLEOTIDE SEQUENCE [LARGE SCALE GENOMIC DNA]</scope>
    <source>
        <strain evidence="5 6">DSM 23037</strain>
    </source>
</reference>
<evidence type="ECO:0000313" key="6">
    <source>
        <dbReference type="Proteomes" id="UP000051378"/>
    </source>
</evidence>
<name>A0A0R2DII9_9LACO</name>
<dbReference type="InterPro" id="IPR003593">
    <property type="entry name" value="AAA+_ATPase"/>
</dbReference>
<dbReference type="InterPro" id="IPR027417">
    <property type="entry name" value="P-loop_NTPase"/>
</dbReference>
<dbReference type="InterPro" id="IPR017871">
    <property type="entry name" value="ABC_transporter-like_CS"/>
</dbReference>
<organism evidence="5 6">
    <name type="scientific">Holzapfeliella floricola DSM 23037 = JCM 16512</name>
    <dbReference type="NCBI Taxonomy" id="1423744"/>
    <lineage>
        <taxon>Bacteria</taxon>
        <taxon>Bacillati</taxon>
        <taxon>Bacillota</taxon>
        <taxon>Bacilli</taxon>
        <taxon>Lactobacillales</taxon>
        <taxon>Lactobacillaceae</taxon>
        <taxon>Holzapfeliella</taxon>
    </lineage>
</organism>
<gene>
    <name evidence="5" type="ORF">FC86_GL001024</name>
</gene>
<dbReference type="InterPro" id="IPR003439">
    <property type="entry name" value="ABC_transporter-like_ATP-bd"/>
</dbReference>
<protein>
    <recommendedName>
        <fullName evidence="4">ABC transporter domain-containing protein</fullName>
    </recommendedName>
</protein>
<dbReference type="InterPro" id="IPR051782">
    <property type="entry name" value="ABC_Transporter_VariousFunc"/>
</dbReference>
<dbReference type="PANTHER" id="PTHR42939">
    <property type="entry name" value="ABC TRANSPORTER ATP-BINDING PROTEIN ALBC-RELATED"/>
    <property type="match status" value="1"/>
</dbReference>
<comment type="caution">
    <text evidence="5">The sequence shown here is derived from an EMBL/GenBank/DDBJ whole genome shotgun (WGS) entry which is preliminary data.</text>
</comment>
<dbReference type="RefSeq" id="WP_056975221.1">
    <property type="nucleotide sequence ID" value="NZ_AYZL01000020.1"/>
</dbReference>
<dbReference type="PROSITE" id="PS00211">
    <property type="entry name" value="ABC_TRANSPORTER_1"/>
    <property type="match status" value="1"/>
</dbReference>
<dbReference type="AlphaFoldDB" id="A0A0R2DII9"/>
<evidence type="ECO:0000256" key="2">
    <source>
        <dbReference type="ARBA" id="ARBA00022741"/>
    </source>
</evidence>
<feature type="domain" description="ABC transporter" evidence="4">
    <location>
        <begin position="3"/>
        <end position="233"/>
    </location>
</feature>
<dbReference type="STRING" id="1423744.FC86_GL001024"/>
<evidence type="ECO:0000256" key="3">
    <source>
        <dbReference type="ARBA" id="ARBA00022840"/>
    </source>
</evidence>
<dbReference type="Pfam" id="PF00005">
    <property type="entry name" value="ABC_tran"/>
    <property type="match status" value="1"/>
</dbReference>
<keyword evidence="6" id="KW-1185">Reference proteome</keyword>
<evidence type="ECO:0000313" key="5">
    <source>
        <dbReference type="EMBL" id="KRN03912.1"/>
    </source>
</evidence>
<dbReference type="SMART" id="SM00382">
    <property type="entry name" value="AAA"/>
    <property type="match status" value="1"/>
</dbReference>
<dbReference type="GO" id="GO:0016887">
    <property type="term" value="F:ATP hydrolysis activity"/>
    <property type="evidence" value="ECO:0007669"/>
    <property type="project" value="InterPro"/>
</dbReference>
<evidence type="ECO:0000259" key="4">
    <source>
        <dbReference type="PROSITE" id="PS50893"/>
    </source>
</evidence>
<keyword evidence="2" id="KW-0547">Nucleotide-binding</keyword>
<keyword evidence="1" id="KW-0813">Transport</keyword>
<dbReference type="Gene3D" id="3.40.50.300">
    <property type="entry name" value="P-loop containing nucleotide triphosphate hydrolases"/>
    <property type="match status" value="1"/>
</dbReference>
<dbReference type="CDD" id="cd03230">
    <property type="entry name" value="ABC_DR_subfamily_A"/>
    <property type="match status" value="1"/>
</dbReference>
<dbReference type="PROSITE" id="PS50893">
    <property type="entry name" value="ABC_TRANSPORTER_2"/>
    <property type="match status" value="1"/>
</dbReference>
<dbReference type="OrthoDB" id="9804819at2"/>
<dbReference type="PANTHER" id="PTHR42939:SF5">
    <property type="entry name" value="ABC-TYPE TRANSPORTER ATP-BINDING PROTEIN ECSA"/>
    <property type="match status" value="1"/>
</dbReference>
<evidence type="ECO:0000256" key="1">
    <source>
        <dbReference type="ARBA" id="ARBA00022448"/>
    </source>
</evidence>
<keyword evidence="3" id="KW-0067">ATP-binding</keyword>
<accession>A0A0R2DII9</accession>
<sequence>MSLKLNQVTGGYARVPVIKDVSFEINPSEVVGLIGLNGAGKSTAIKHILGILKPISGEITLNEQTMAQDTKQFKKQIAIMPETPVLYSELTLKEHLEMTIFSYDLDYDKAFERAEKLLEILRLDNKLDWLPVNFSKGMKQKVMIVTAFMTDASLFIIDEPFTGLDPLAVEDLLNLIAEKKAEGKMVLLTTHILSTARDAIDRFVVLNDGRVVSNGTLDDIKSQYQLTDGRLEDLYSQLAKRG</sequence>
<proteinExistence type="predicted"/>
<dbReference type="EMBL" id="AYZL01000020">
    <property type="protein sequence ID" value="KRN03912.1"/>
    <property type="molecule type" value="Genomic_DNA"/>
</dbReference>